<dbReference type="GO" id="GO:0004144">
    <property type="term" value="F:diacylglycerol O-acyltransferase activity"/>
    <property type="evidence" value="ECO:0007669"/>
    <property type="project" value="UniProtKB-EC"/>
</dbReference>
<dbReference type="InterPro" id="IPR004255">
    <property type="entry name" value="O-acyltransferase_WSD1_N"/>
</dbReference>
<evidence type="ECO:0000259" key="11">
    <source>
        <dbReference type="Pfam" id="PF03007"/>
    </source>
</evidence>
<dbReference type="Pfam" id="PF03007">
    <property type="entry name" value="WS_DGAT_cat"/>
    <property type="match status" value="1"/>
</dbReference>
<dbReference type="Pfam" id="PF06974">
    <property type="entry name" value="WS_DGAT_C"/>
    <property type="match status" value="1"/>
</dbReference>
<dbReference type="InterPro" id="IPR023213">
    <property type="entry name" value="CAT-like_dom_sf"/>
</dbReference>
<accession>A0A848FFU7</accession>
<keyword evidence="9 13" id="KW-0012">Acyltransferase</keyword>
<protein>
    <recommendedName>
        <fullName evidence="4">diacylglycerol O-acyltransferase</fullName>
        <ecNumber evidence="4">2.3.1.20</ecNumber>
    </recommendedName>
</protein>
<evidence type="ECO:0000256" key="9">
    <source>
        <dbReference type="ARBA" id="ARBA00023315"/>
    </source>
</evidence>
<organism evidence="13 14">
    <name type="scientific">Azohydromonas caseinilytica</name>
    <dbReference type="NCBI Taxonomy" id="2728836"/>
    <lineage>
        <taxon>Bacteria</taxon>
        <taxon>Pseudomonadati</taxon>
        <taxon>Pseudomonadota</taxon>
        <taxon>Betaproteobacteria</taxon>
        <taxon>Burkholderiales</taxon>
        <taxon>Sphaerotilaceae</taxon>
        <taxon>Azohydromonas</taxon>
    </lineage>
</organism>
<evidence type="ECO:0000256" key="8">
    <source>
        <dbReference type="ARBA" id="ARBA00023098"/>
    </source>
</evidence>
<dbReference type="InterPro" id="IPR009721">
    <property type="entry name" value="O-acyltransferase_WSD1_C"/>
</dbReference>
<dbReference type="Gene3D" id="3.30.559.10">
    <property type="entry name" value="Chloramphenicol acetyltransferase-like domain"/>
    <property type="match status" value="1"/>
</dbReference>
<evidence type="ECO:0000256" key="5">
    <source>
        <dbReference type="ARBA" id="ARBA00022516"/>
    </source>
</evidence>
<reference evidence="13 14" key="1">
    <citation type="submission" date="2020-04" db="EMBL/GenBank/DDBJ databases">
        <title>Azohydromonas sp. isolated from soil.</title>
        <authorList>
            <person name="Dahal R.H."/>
        </authorList>
    </citation>
    <scope>NUCLEOTIDE SEQUENCE [LARGE SCALE GENOMIC DNA]</scope>
    <source>
        <strain evidence="13 14">G-1-1-14</strain>
    </source>
</reference>
<evidence type="ECO:0000313" key="14">
    <source>
        <dbReference type="Proteomes" id="UP000574067"/>
    </source>
</evidence>
<dbReference type="AlphaFoldDB" id="A0A848FFU7"/>
<dbReference type="PANTHER" id="PTHR31650:SF1">
    <property type="entry name" value="WAX ESTER SYNTHASE_DIACYLGLYCEROL ACYLTRANSFERASE 4-RELATED"/>
    <property type="match status" value="1"/>
</dbReference>
<sequence>MNAATRRARMSGVDTAWLRMERPTNPMMITGVLVLKARLDPARLKRLLRVRLLAFERFRQRPVGDAGDYWWEDDPDFDLERHVHRVALPRPGGKPELQDLVSDLASTPLDAGRPMWQLHLVEGYRRTRSALVLRVHHCYADGAALMQVLLALAAAGPKAPTRGQASAEPPGWLPWLGELTRASTGLFFELLQHPGKLIGYAQAGAAAMEESVRLLAMAPEPRTRLRGKLGLSKRVAWCEPLPLDAVKAVGRALECTLNDVLLAAAAGALRAYLVAHHDRVQGLEIRVVVPVNLRAAQAAEPLGNEFGLVFLTLPVGVADPVQRVRAVHAHMQALRHSSQPLFTLGLLDVAGQSPRLLQEQLVQLLGSHATAVMTNVPGPRRRLRLAGVEIEQPMFWVPQAGDIALGASILSYAGQVQFGLMADAGTVRDPERIAAYFAGEIGRLQEAAAWTGSG</sequence>
<dbReference type="RefSeq" id="WP_169162028.1">
    <property type="nucleotide sequence ID" value="NZ_JABBFW010000015.1"/>
</dbReference>
<feature type="domain" description="O-acyltransferase WSD1 C-terminal" evidence="12">
    <location>
        <begin position="303"/>
        <end position="443"/>
    </location>
</feature>
<dbReference type="GO" id="GO:0019432">
    <property type="term" value="P:triglyceride biosynthetic process"/>
    <property type="evidence" value="ECO:0007669"/>
    <property type="project" value="UniProtKB-UniPathway"/>
</dbReference>
<keyword evidence="8" id="KW-0443">Lipid metabolism</keyword>
<evidence type="ECO:0000256" key="3">
    <source>
        <dbReference type="ARBA" id="ARBA00009587"/>
    </source>
</evidence>
<dbReference type="EC" id="2.3.1.20" evidence="4"/>
<evidence type="ECO:0000256" key="1">
    <source>
        <dbReference type="ARBA" id="ARBA00004771"/>
    </source>
</evidence>
<keyword evidence="5" id="KW-0444">Lipid biosynthesis</keyword>
<comment type="pathway">
    <text evidence="2">Lipid metabolism.</text>
</comment>
<evidence type="ECO:0000313" key="13">
    <source>
        <dbReference type="EMBL" id="NML17123.1"/>
    </source>
</evidence>
<keyword evidence="14" id="KW-1185">Reference proteome</keyword>
<dbReference type="NCBIfam" id="TIGR02946">
    <property type="entry name" value="acyl_WS_DGAT"/>
    <property type="match status" value="1"/>
</dbReference>
<evidence type="ECO:0000256" key="7">
    <source>
        <dbReference type="ARBA" id="ARBA00022798"/>
    </source>
</evidence>
<dbReference type="GO" id="GO:0005886">
    <property type="term" value="C:plasma membrane"/>
    <property type="evidence" value="ECO:0007669"/>
    <property type="project" value="TreeGrafter"/>
</dbReference>
<evidence type="ECO:0000256" key="6">
    <source>
        <dbReference type="ARBA" id="ARBA00022679"/>
    </source>
</evidence>
<dbReference type="GO" id="GO:0006071">
    <property type="term" value="P:glycerol metabolic process"/>
    <property type="evidence" value="ECO:0007669"/>
    <property type="project" value="UniProtKB-KW"/>
</dbReference>
<comment type="catalytic activity">
    <reaction evidence="10">
        <text>an acyl-CoA + a 1,2-diacyl-sn-glycerol = a triacyl-sn-glycerol + CoA</text>
        <dbReference type="Rhea" id="RHEA:10868"/>
        <dbReference type="ChEBI" id="CHEBI:17815"/>
        <dbReference type="ChEBI" id="CHEBI:57287"/>
        <dbReference type="ChEBI" id="CHEBI:58342"/>
        <dbReference type="ChEBI" id="CHEBI:64615"/>
        <dbReference type="EC" id="2.3.1.20"/>
    </reaction>
</comment>
<comment type="pathway">
    <text evidence="1">Glycerolipid metabolism; triacylglycerol biosynthesis.</text>
</comment>
<dbReference type="InterPro" id="IPR045034">
    <property type="entry name" value="O-acyltransferase_WSD1-like"/>
</dbReference>
<dbReference type="SUPFAM" id="SSF52777">
    <property type="entry name" value="CoA-dependent acyltransferases"/>
    <property type="match status" value="2"/>
</dbReference>
<comment type="similarity">
    <text evidence="3">Belongs to the long-chain O-acyltransferase family.</text>
</comment>
<comment type="caution">
    <text evidence="13">The sequence shown here is derived from an EMBL/GenBank/DDBJ whole genome shotgun (WGS) entry which is preliminary data.</text>
</comment>
<name>A0A848FFU7_9BURK</name>
<dbReference type="PANTHER" id="PTHR31650">
    <property type="entry name" value="O-ACYLTRANSFERASE (WSD1-LIKE) FAMILY PROTEIN"/>
    <property type="match status" value="1"/>
</dbReference>
<keyword evidence="7" id="KW-0319">Glycerol metabolism</keyword>
<dbReference type="UniPathway" id="UPA00282"/>
<dbReference type="Proteomes" id="UP000574067">
    <property type="component" value="Unassembled WGS sequence"/>
</dbReference>
<evidence type="ECO:0000256" key="2">
    <source>
        <dbReference type="ARBA" id="ARBA00005189"/>
    </source>
</evidence>
<evidence type="ECO:0000256" key="10">
    <source>
        <dbReference type="ARBA" id="ARBA00048109"/>
    </source>
</evidence>
<dbReference type="InterPro" id="IPR014292">
    <property type="entry name" value="Acyl_transf_WS/DGAT"/>
</dbReference>
<dbReference type="EMBL" id="JABBFW010000015">
    <property type="protein sequence ID" value="NML17123.1"/>
    <property type="molecule type" value="Genomic_DNA"/>
</dbReference>
<evidence type="ECO:0000259" key="12">
    <source>
        <dbReference type="Pfam" id="PF06974"/>
    </source>
</evidence>
<gene>
    <name evidence="13" type="ORF">HHL10_19290</name>
</gene>
<feature type="domain" description="O-acyltransferase WSD1-like N-terminal" evidence="11">
    <location>
        <begin position="10"/>
        <end position="260"/>
    </location>
</feature>
<keyword evidence="6 13" id="KW-0808">Transferase</keyword>
<evidence type="ECO:0000256" key="4">
    <source>
        <dbReference type="ARBA" id="ARBA00013244"/>
    </source>
</evidence>
<proteinExistence type="inferred from homology"/>